<feature type="signal peptide" evidence="1">
    <location>
        <begin position="1"/>
        <end position="17"/>
    </location>
</feature>
<dbReference type="RefSeq" id="WP_013374147.1">
    <property type="nucleotide sequence ID" value="NC_014623.1"/>
</dbReference>
<organism evidence="2 3">
    <name type="scientific">Stigmatella aurantiaca (strain DW4/3-1)</name>
    <dbReference type="NCBI Taxonomy" id="378806"/>
    <lineage>
        <taxon>Bacteria</taxon>
        <taxon>Pseudomonadati</taxon>
        <taxon>Myxococcota</taxon>
        <taxon>Myxococcia</taxon>
        <taxon>Myxococcales</taxon>
        <taxon>Cystobacterineae</taxon>
        <taxon>Archangiaceae</taxon>
        <taxon>Stigmatella</taxon>
    </lineage>
</organism>
<dbReference type="EMBL" id="CP002271">
    <property type="protein sequence ID" value="ADO68233.1"/>
    <property type="molecule type" value="Genomic_DNA"/>
</dbReference>
<feature type="chain" id="PRO_5003169704" evidence="1">
    <location>
        <begin position="18"/>
        <end position="192"/>
    </location>
</feature>
<keyword evidence="3" id="KW-1185">Reference proteome</keyword>
<gene>
    <name evidence="2" type="ordered locus">STAUR_0424</name>
</gene>
<keyword evidence="1" id="KW-0732">Signal</keyword>
<name>E3FRP8_STIAD</name>
<dbReference type="AlphaFoldDB" id="E3FRP8"/>
<evidence type="ECO:0000313" key="2">
    <source>
        <dbReference type="EMBL" id="ADO68233.1"/>
    </source>
</evidence>
<evidence type="ECO:0000313" key="3">
    <source>
        <dbReference type="Proteomes" id="UP000001351"/>
    </source>
</evidence>
<accession>E3FRP8</accession>
<dbReference type="HOGENOM" id="CLU_1414412_0_0_7"/>
<reference evidence="2 3" key="1">
    <citation type="journal article" date="2011" name="Mol. Biol. Evol.">
        <title>Comparative genomic analysis of fruiting body formation in Myxococcales.</title>
        <authorList>
            <person name="Huntley S."/>
            <person name="Hamann N."/>
            <person name="Wegener-Feldbrugge S."/>
            <person name="Treuner-Lange A."/>
            <person name="Kube M."/>
            <person name="Reinhardt R."/>
            <person name="Klages S."/>
            <person name="Muller R."/>
            <person name="Ronning C.M."/>
            <person name="Nierman W.C."/>
            <person name="Sogaard-Andersen L."/>
        </authorList>
    </citation>
    <scope>NUCLEOTIDE SEQUENCE [LARGE SCALE GENOMIC DNA]</scope>
    <source>
        <strain evidence="2 3">DW4/3-1</strain>
    </source>
</reference>
<dbReference type="STRING" id="378806.STAUR_0424"/>
<dbReference type="KEGG" id="sur:STAUR_0424"/>
<evidence type="ECO:0000256" key="1">
    <source>
        <dbReference type="SAM" id="SignalP"/>
    </source>
</evidence>
<dbReference type="Proteomes" id="UP000001351">
    <property type="component" value="Chromosome"/>
</dbReference>
<proteinExistence type="predicted"/>
<protein>
    <submittedName>
        <fullName evidence="2">Uncharacterized protein</fullName>
    </submittedName>
</protein>
<dbReference type="OrthoDB" id="6077363at2"/>
<sequence length="192" mass="20200">MKAALLLLLLVPTLARAVQVCGAPSDNRQQLTFIQSHLNEEARRARLWTNAWGASYGVLTLGQLAAASARPSSEQVDFYVGAVSSAGGLAALLSMPLDVMADSLALDALVLAHAGPIDCEVLAEAERLLVRSAQSEAMGRSWMMHGANALYSLLAGLVLGLGFDRWSSGVFTAHLQAAIAPSRAGLRLSVSF</sequence>